<evidence type="ECO:0000256" key="1">
    <source>
        <dbReference type="SAM" id="Phobius"/>
    </source>
</evidence>
<dbReference type="EMBL" id="JACOIJ010000032">
    <property type="protein sequence ID" value="MBD1430631.1"/>
    <property type="molecule type" value="Genomic_DNA"/>
</dbReference>
<proteinExistence type="predicted"/>
<gene>
    <name evidence="3" type="ORF">H8B04_13865</name>
</gene>
<dbReference type="RefSeq" id="WP_190302737.1">
    <property type="nucleotide sequence ID" value="NZ_JACOIJ010000032.1"/>
</dbReference>
<accession>A0ABR7YH28</accession>
<keyword evidence="1" id="KW-1133">Transmembrane helix</keyword>
<evidence type="ECO:0000313" key="4">
    <source>
        <dbReference type="Proteomes" id="UP000651271"/>
    </source>
</evidence>
<feature type="transmembrane region" description="Helical" evidence="1">
    <location>
        <begin position="12"/>
        <end position="29"/>
    </location>
</feature>
<evidence type="ECO:0000259" key="2">
    <source>
        <dbReference type="Pfam" id="PF03779"/>
    </source>
</evidence>
<evidence type="ECO:0000313" key="3">
    <source>
        <dbReference type="EMBL" id="MBD1430631.1"/>
    </source>
</evidence>
<comment type="caution">
    <text evidence="3">The sequence shown here is derived from an EMBL/GenBank/DDBJ whole genome shotgun (WGS) entry which is preliminary data.</text>
</comment>
<keyword evidence="1" id="KW-0812">Transmembrane</keyword>
<keyword evidence="1" id="KW-0472">Membrane</keyword>
<reference evidence="3 4" key="1">
    <citation type="submission" date="2020-08" db="EMBL/GenBank/DDBJ databases">
        <title>Sphingobacterium sp. DN04309 isolated from aquaculture water.</title>
        <authorList>
            <person name="Zhang M."/>
        </authorList>
    </citation>
    <scope>NUCLEOTIDE SEQUENCE [LARGE SCALE GENOMIC DNA]</scope>
    <source>
        <strain evidence="3 4">DN04309</strain>
    </source>
</reference>
<dbReference type="Proteomes" id="UP000651271">
    <property type="component" value="Unassembled WGS sequence"/>
</dbReference>
<sequence length="124" mass="14124">MKKIPTTVHAYIDYGTALIFLVSPWLFKFSDVPTAKWLSIFVGVMILVMSLLTRYEYGVVRLIPMRIHLMTDILLGLFLIISPWLLGFYGETFLFHIVMGFSALGAGMWTKGYVKKEALIVENS</sequence>
<name>A0ABR7YH28_9SPHI</name>
<feature type="transmembrane region" description="Helical" evidence="1">
    <location>
        <begin position="35"/>
        <end position="55"/>
    </location>
</feature>
<keyword evidence="4" id="KW-1185">Reference proteome</keyword>
<feature type="transmembrane region" description="Helical" evidence="1">
    <location>
        <begin position="67"/>
        <end position="86"/>
    </location>
</feature>
<dbReference type="Pfam" id="PF03779">
    <property type="entry name" value="SPW"/>
    <property type="match status" value="1"/>
</dbReference>
<protein>
    <submittedName>
        <fullName evidence="3">SPW repeat protein</fullName>
    </submittedName>
</protein>
<dbReference type="InterPro" id="IPR005530">
    <property type="entry name" value="SPW"/>
</dbReference>
<organism evidence="3 4">
    <name type="scientific">Sphingobacterium litopenaei</name>
    <dbReference type="NCBI Taxonomy" id="2763500"/>
    <lineage>
        <taxon>Bacteria</taxon>
        <taxon>Pseudomonadati</taxon>
        <taxon>Bacteroidota</taxon>
        <taxon>Sphingobacteriia</taxon>
        <taxon>Sphingobacteriales</taxon>
        <taxon>Sphingobacteriaceae</taxon>
        <taxon>Sphingobacterium</taxon>
    </lineage>
</organism>
<feature type="domain" description="SPW repeat-containing integral membrane" evidence="2">
    <location>
        <begin position="9"/>
        <end position="107"/>
    </location>
</feature>
<feature type="transmembrane region" description="Helical" evidence="1">
    <location>
        <begin position="92"/>
        <end position="110"/>
    </location>
</feature>